<dbReference type="FunFam" id="1.10.3720.10:FF:000033">
    <property type="entry name" value="Polar amino acid ABC transporter permease"/>
    <property type="match status" value="1"/>
</dbReference>
<comment type="similarity">
    <text evidence="3">Belongs to the binding-protein-dependent transport system permease family. HisMQ subfamily.</text>
</comment>
<comment type="subcellular location">
    <subcellularLocation>
        <location evidence="2">Cell inner membrane</location>
        <topology evidence="2">Multi-pass membrane protein</topology>
    </subcellularLocation>
    <subcellularLocation>
        <location evidence="11">Cell membrane</location>
        <topology evidence="11">Multi-pass membrane protein</topology>
    </subcellularLocation>
</comment>
<evidence type="ECO:0000256" key="6">
    <source>
        <dbReference type="ARBA" id="ARBA00022475"/>
    </source>
</evidence>
<dbReference type="CDD" id="cd06261">
    <property type="entry name" value="TM_PBP2"/>
    <property type="match status" value="1"/>
</dbReference>
<sequence>MMTHSNSSLQKSVSNKLNWWQICKPAFSALVQIGLVIAVLGWILSSGADAMNYRWQWHQIPQYLFVHEDGEWYRGELIDGLLITLKISAVSLIFTLGLGLITALLRLSDSIVGRALARGYIELIRNTPLLVQIYILYFVLGPILDLERFTTAVLALSLFQGAYTAEIFRAGLNAIPKGQFEAAASLGLSQWQMYRFVILPQVIKRILPPLTNETVSLVKNSSIVSIMAIFDLTTEGRNIVADTAMPFEVWFTVAAIYLCVTLLLSAVAAWMAHRLNTAIAK</sequence>
<evidence type="ECO:0000313" key="13">
    <source>
        <dbReference type="EMBL" id="SPY43796.1"/>
    </source>
</evidence>
<evidence type="ECO:0000256" key="11">
    <source>
        <dbReference type="RuleBase" id="RU363032"/>
    </source>
</evidence>
<comment type="function">
    <text evidence="1">Part of the binding-protein-dependent transport system for glutamine; probably responsible for the translocation of the substrate across the membrane.</text>
</comment>
<dbReference type="InterPro" id="IPR043429">
    <property type="entry name" value="ArtM/GltK/GlnP/TcyL/YhdX-like"/>
</dbReference>
<gene>
    <name evidence="13" type="primary">glnP</name>
    <name evidence="13" type="ORF">NCTC11647_02728</name>
</gene>
<keyword evidence="8" id="KW-0029">Amino-acid transport</keyword>
<proteinExistence type="inferred from homology"/>
<dbReference type="PANTHER" id="PTHR30614:SF20">
    <property type="entry name" value="GLUTAMINE TRANSPORT SYSTEM PERMEASE PROTEIN GLNP"/>
    <property type="match status" value="1"/>
</dbReference>
<organism evidence="13 14">
    <name type="scientific">Photobacterium damselae</name>
    <dbReference type="NCBI Taxonomy" id="38293"/>
    <lineage>
        <taxon>Bacteria</taxon>
        <taxon>Pseudomonadati</taxon>
        <taxon>Pseudomonadota</taxon>
        <taxon>Gammaproteobacteria</taxon>
        <taxon>Vibrionales</taxon>
        <taxon>Vibrionaceae</taxon>
        <taxon>Photobacterium</taxon>
    </lineage>
</organism>
<evidence type="ECO:0000256" key="3">
    <source>
        <dbReference type="ARBA" id="ARBA00010072"/>
    </source>
</evidence>
<dbReference type="GO" id="GO:0022857">
    <property type="term" value="F:transmembrane transporter activity"/>
    <property type="evidence" value="ECO:0007669"/>
    <property type="project" value="InterPro"/>
</dbReference>
<evidence type="ECO:0000313" key="14">
    <source>
        <dbReference type="Proteomes" id="UP000251647"/>
    </source>
</evidence>
<keyword evidence="10 11" id="KW-0472">Membrane</keyword>
<dbReference type="EMBL" id="UATL01000005">
    <property type="protein sequence ID" value="SPY43796.1"/>
    <property type="molecule type" value="Genomic_DNA"/>
</dbReference>
<dbReference type="InterPro" id="IPR000515">
    <property type="entry name" value="MetI-like"/>
</dbReference>
<dbReference type="InterPro" id="IPR010065">
    <property type="entry name" value="AA_ABC_transptr_permease_3TM"/>
</dbReference>
<dbReference type="Gene3D" id="1.10.3720.10">
    <property type="entry name" value="MetI-like"/>
    <property type="match status" value="1"/>
</dbReference>
<dbReference type="Pfam" id="PF00528">
    <property type="entry name" value="BPD_transp_1"/>
    <property type="match status" value="1"/>
</dbReference>
<dbReference type="Proteomes" id="UP000251647">
    <property type="component" value="Unassembled WGS sequence"/>
</dbReference>
<keyword evidence="5 11" id="KW-0813">Transport</keyword>
<feature type="transmembrane region" description="Helical" evidence="11">
    <location>
        <begin position="81"/>
        <end position="105"/>
    </location>
</feature>
<dbReference type="PANTHER" id="PTHR30614">
    <property type="entry name" value="MEMBRANE COMPONENT OF AMINO ACID ABC TRANSPORTER"/>
    <property type="match status" value="1"/>
</dbReference>
<keyword evidence="6" id="KW-1003">Cell membrane</keyword>
<evidence type="ECO:0000256" key="1">
    <source>
        <dbReference type="ARBA" id="ARBA00003159"/>
    </source>
</evidence>
<feature type="transmembrane region" description="Helical" evidence="11">
    <location>
        <begin position="249"/>
        <end position="272"/>
    </location>
</feature>
<evidence type="ECO:0000256" key="4">
    <source>
        <dbReference type="ARBA" id="ARBA00016506"/>
    </source>
</evidence>
<dbReference type="NCBIfam" id="TIGR01726">
    <property type="entry name" value="HEQRo_perm_3TM"/>
    <property type="match status" value="1"/>
</dbReference>
<dbReference type="AlphaFoldDB" id="A0A2T3QJM2"/>
<keyword evidence="7 11" id="KW-0812">Transmembrane</keyword>
<reference evidence="13 14" key="1">
    <citation type="submission" date="2018-06" db="EMBL/GenBank/DDBJ databases">
        <authorList>
            <consortium name="Pathogen Informatics"/>
            <person name="Doyle S."/>
        </authorList>
    </citation>
    <scope>NUCLEOTIDE SEQUENCE [LARGE SCALE GENOMIC DNA]</scope>
    <source>
        <strain evidence="13 14">NCTC11647</strain>
    </source>
</reference>
<name>A0A2T3QJM2_PHODM</name>
<dbReference type="PROSITE" id="PS50928">
    <property type="entry name" value="ABC_TM1"/>
    <property type="match status" value="1"/>
</dbReference>
<keyword evidence="9 11" id="KW-1133">Transmembrane helix</keyword>
<dbReference type="SUPFAM" id="SSF161098">
    <property type="entry name" value="MetI-like"/>
    <property type="match status" value="1"/>
</dbReference>
<dbReference type="InterPro" id="IPR035906">
    <property type="entry name" value="MetI-like_sf"/>
</dbReference>
<evidence type="ECO:0000256" key="2">
    <source>
        <dbReference type="ARBA" id="ARBA00004429"/>
    </source>
</evidence>
<evidence type="ECO:0000256" key="7">
    <source>
        <dbReference type="ARBA" id="ARBA00022692"/>
    </source>
</evidence>
<feature type="transmembrane region" description="Helical" evidence="11">
    <location>
        <begin position="126"/>
        <end position="144"/>
    </location>
</feature>
<protein>
    <recommendedName>
        <fullName evidence="4">Putative glutamine transport system permease protein GlnP</fullName>
    </recommendedName>
</protein>
<evidence type="ECO:0000256" key="5">
    <source>
        <dbReference type="ARBA" id="ARBA00022448"/>
    </source>
</evidence>
<dbReference type="GO" id="GO:0043190">
    <property type="term" value="C:ATP-binding cassette (ABC) transporter complex"/>
    <property type="evidence" value="ECO:0007669"/>
    <property type="project" value="InterPro"/>
</dbReference>
<evidence type="ECO:0000256" key="10">
    <source>
        <dbReference type="ARBA" id="ARBA00023136"/>
    </source>
</evidence>
<evidence type="ECO:0000256" key="8">
    <source>
        <dbReference type="ARBA" id="ARBA00022970"/>
    </source>
</evidence>
<feature type="domain" description="ABC transmembrane type-1" evidence="12">
    <location>
        <begin position="81"/>
        <end position="268"/>
    </location>
</feature>
<evidence type="ECO:0000256" key="9">
    <source>
        <dbReference type="ARBA" id="ARBA00022989"/>
    </source>
</evidence>
<dbReference type="GO" id="GO:0006865">
    <property type="term" value="P:amino acid transport"/>
    <property type="evidence" value="ECO:0007669"/>
    <property type="project" value="UniProtKB-KW"/>
</dbReference>
<feature type="transmembrane region" description="Helical" evidence="11">
    <location>
        <begin position="26"/>
        <end position="45"/>
    </location>
</feature>
<accession>A0A2T3QJM2</accession>
<evidence type="ECO:0000259" key="12">
    <source>
        <dbReference type="PROSITE" id="PS50928"/>
    </source>
</evidence>
<dbReference type="OrthoDB" id="9809799at2"/>